<sequence>MEIFSRSSSPGRAKHPPSFGVAAPLVEGECFDTALKRPYASSGEPFATAACGGTFASPRTDRMDVWPDRAIFAFKDRPAANDGIGLKPDLPDDASRPYCSAPEPALSARINGEAW</sequence>
<keyword evidence="3" id="KW-1185">Reference proteome</keyword>
<evidence type="ECO:0000313" key="3">
    <source>
        <dbReference type="Proteomes" id="UP000678276"/>
    </source>
</evidence>
<evidence type="ECO:0000313" key="2">
    <source>
        <dbReference type="EMBL" id="MBP0616747.1"/>
    </source>
</evidence>
<organism evidence="2 3">
    <name type="scientific">Jiella mangrovi</name>
    <dbReference type="NCBI Taxonomy" id="2821407"/>
    <lineage>
        <taxon>Bacteria</taxon>
        <taxon>Pseudomonadati</taxon>
        <taxon>Pseudomonadota</taxon>
        <taxon>Alphaproteobacteria</taxon>
        <taxon>Hyphomicrobiales</taxon>
        <taxon>Aurantimonadaceae</taxon>
        <taxon>Jiella</taxon>
    </lineage>
</organism>
<proteinExistence type="predicted"/>
<accession>A0ABS4BJM3</accession>
<protein>
    <submittedName>
        <fullName evidence="2">Uncharacterized protein</fullName>
    </submittedName>
</protein>
<name>A0ABS4BJM3_9HYPH</name>
<reference evidence="2 3" key="1">
    <citation type="submission" date="2021-04" db="EMBL/GenBank/DDBJ databases">
        <title>Whole genome sequence of Jiella sp. KSK16Y-1.</title>
        <authorList>
            <person name="Tuo L."/>
        </authorList>
    </citation>
    <scope>NUCLEOTIDE SEQUENCE [LARGE SCALE GENOMIC DNA]</scope>
    <source>
        <strain evidence="2 3">KSK16Y-1</strain>
    </source>
</reference>
<dbReference type="EMBL" id="JAGJCF010000010">
    <property type="protein sequence ID" value="MBP0616747.1"/>
    <property type="molecule type" value="Genomic_DNA"/>
</dbReference>
<feature type="region of interest" description="Disordered" evidence="1">
    <location>
        <begin position="83"/>
        <end position="103"/>
    </location>
</feature>
<dbReference type="Proteomes" id="UP000678276">
    <property type="component" value="Unassembled WGS sequence"/>
</dbReference>
<evidence type="ECO:0000256" key="1">
    <source>
        <dbReference type="SAM" id="MobiDB-lite"/>
    </source>
</evidence>
<comment type="caution">
    <text evidence="2">The sequence shown here is derived from an EMBL/GenBank/DDBJ whole genome shotgun (WGS) entry which is preliminary data.</text>
</comment>
<gene>
    <name evidence="2" type="ORF">J6595_14250</name>
</gene>